<comment type="subcellular location">
    <subcellularLocation>
        <location evidence="1">Cell membrane</location>
        <topology evidence="1">Multi-pass membrane protein</topology>
    </subcellularLocation>
</comment>
<reference evidence="10 12" key="2">
    <citation type="submission" date="2019-03" db="EMBL/GenBank/DDBJ databases">
        <title>Genomic Encyclopedia of Type Strains, Phase IV (KMG-IV): sequencing the most valuable type-strain genomes for metagenomic binning, comparative biology and taxonomic classification.</title>
        <authorList>
            <person name="Goeker M."/>
        </authorList>
    </citation>
    <scope>NUCLEOTIDE SEQUENCE [LARGE SCALE GENOMIC DNA]</scope>
    <source>
        <strain evidence="10 12">DSM 20580</strain>
    </source>
</reference>
<accession>A0A8B4QDT6</accession>
<dbReference type="InterPro" id="IPR036259">
    <property type="entry name" value="MFS_trans_sf"/>
</dbReference>
<feature type="transmembrane region" description="Helical" evidence="7">
    <location>
        <begin position="316"/>
        <end position="343"/>
    </location>
</feature>
<feature type="transmembrane region" description="Helical" evidence="7">
    <location>
        <begin position="355"/>
        <end position="378"/>
    </location>
</feature>
<evidence type="ECO:0000256" key="6">
    <source>
        <dbReference type="ARBA" id="ARBA00023136"/>
    </source>
</evidence>
<feature type="transmembrane region" description="Helical" evidence="7">
    <location>
        <begin position="78"/>
        <end position="99"/>
    </location>
</feature>
<feature type="transmembrane region" description="Helical" evidence="7">
    <location>
        <begin position="226"/>
        <end position="248"/>
    </location>
</feature>
<keyword evidence="12" id="KW-1185">Reference proteome</keyword>
<dbReference type="InterPro" id="IPR001958">
    <property type="entry name" value="Tet-R_TetA/multi-R_MdtG-like"/>
</dbReference>
<dbReference type="EMBL" id="UGNP01000001">
    <property type="protein sequence ID" value="STX10983.1"/>
    <property type="molecule type" value="Genomic_DNA"/>
</dbReference>
<evidence type="ECO:0000313" key="10">
    <source>
        <dbReference type="EMBL" id="TDR34383.1"/>
    </source>
</evidence>
<dbReference type="PANTHER" id="PTHR43266:SF9">
    <property type="entry name" value="PERMEASE, MAJOR FACILITATOR SUPERFAMILY-RELATED"/>
    <property type="match status" value="1"/>
</dbReference>
<name>A0A8B4QDT6_9BACL</name>
<dbReference type="SUPFAM" id="SSF103473">
    <property type="entry name" value="MFS general substrate transporter"/>
    <property type="match status" value="1"/>
</dbReference>
<evidence type="ECO:0000256" key="4">
    <source>
        <dbReference type="ARBA" id="ARBA00022692"/>
    </source>
</evidence>
<dbReference type="InterPro" id="IPR011701">
    <property type="entry name" value="MFS"/>
</dbReference>
<dbReference type="PROSITE" id="PS50850">
    <property type="entry name" value="MFS"/>
    <property type="match status" value="1"/>
</dbReference>
<dbReference type="PRINTS" id="PR01035">
    <property type="entry name" value="TCRTETA"/>
</dbReference>
<evidence type="ECO:0000256" key="5">
    <source>
        <dbReference type="ARBA" id="ARBA00022989"/>
    </source>
</evidence>
<dbReference type="GO" id="GO:0022857">
    <property type="term" value="F:transmembrane transporter activity"/>
    <property type="evidence" value="ECO:0007669"/>
    <property type="project" value="InterPro"/>
</dbReference>
<evidence type="ECO:0000313" key="11">
    <source>
        <dbReference type="Proteomes" id="UP000254330"/>
    </source>
</evidence>
<evidence type="ECO:0000256" key="3">
    <source>
        <dbReference type="ARBA" id="ARBA00022475"/>
    </source>
</evidence>
<feature type="transmembrane region" description="Helical" evidence="7">
    <location>
        <begin position="260"/>
        <end position="277"/>
    </location>
</feature>
<proteinExistence type="predicted"/>
<sequence length="415" mass="45310">MNASIEARATRNLITFFTSKMLSSLGFTVFSFGISLYILSMTGSALSFATNMVFNVLPRAMAAPFAGYVADRFSKKRIVVLSMAGITLSVVVLIIYTYAFGMSVAAIYTITAIFSTIGAFNGVAFSSAIPSLVGKDRIQKALSFNQISYSIGGIGGPVIGGMLYGFVSMEVFLIAMASAYFVALILEASMDFTLFEEKKSTKKEKMLESMKQGMSYLKGKPIIKSLLWMNVWINFFSSAISVGLVFVLVQTLSMPSQNVGFIQAAGAIGMLIASVYLSVRSNMENPVPFIRRASTMVCLFLASLSLPLFFEMSMQNAVIIYICIMFCLSAMNICTNTPIGVFIQRSVEDRYRGRVFGLIETVSVGTGPIGALIFGALFDFIDARIIFISVAIILATLLWYYLGKVTKYQALEEAK</sequence>
<dbReference type="InterPro" id="IPR020846">
    <property type="entry name" value="MFS_dom"/>
</dbReference>
<dbReference type="OrthoDB" id="9775268at2"/>
<keyword evidence="5 7" id="KW-1133">Transmembrane helix</keyword>
<dbReference type="AlphaFoldDB" id="A0A8B4QDT6"/>
<dbReference type="EMBL" id="SNZG01000039">
    <property type="protein sequence ID" value="TDR34383.1"/>
    <property type="molecule type" value="Genomic_DNA"/>
</dbReference>
<keyword evidence="6 7" id="KW-0472">Membrane</keyword>
<feature type="transmembrane region" description="Helical" evidence="7">
    <location>
        <begin position="21"/>
        <end position="39"/>
    </location>
</feature>
<reference evidence="9 11" key="1">
    <citation type="submission" date="2018-06" db="EMBL/GenBank/DDBJ databases">
        <authorList>
            <consortium name="Pathogen Informatics"/>
            <person name="Doyle S."/>
        </authorList>
    </citation>
    <scope>NUCLEOTIDE SEQUENCE [LARGE SCALE GENOMIC DNA]</scope>
    <source>
        <strain evidence="9 11">NCTC10597</strain>
    </source>
</reference>
<dbReference type="Proteomes" id="UP000254330">
    <property type="component" value="Unassembled WGS sequence"/>
</dbReference>
<protein>
    <submittedName>
        <fullName evidence="9">Enterobactin exporter EntS</fullName>
    </submittedName>
    <submittedName>
        <fullName evidence="10">MFS transporter</fullName>
    </submittedName>
</protein>
<evidence type="ECO:0000256" key="1">
    <source>
        <dbReference type="ARBA" id="ARBA00004651"/>
    </source>
</evidence>
<keyword evidence="2" id="KW-0813">Transport</keyword>
<keyword evidence="4 7" id="KW-0812">Transmembrane</keyword>
<dbReference type="GO" id="GO:0005886">
    <property type="term" value="C:plasma membrane"/>
    <property type="evidence" value="ECO:0007669"/>
    <property type="project" value="UniProtKB-SubCell"/>
</dbReference>
<evidence type="ECO:0000313" key="12">
    <source>
        <dbReference type="Proteomes" id="UP000294641"/>
    </source>
</evidence>
<evidence type="ECO:0000256" key="2">
    <source>
        <dbReference type="ARBA" id="ARBA00022448"/>
    </source>
</evidence>
<dbReference type="PANTHER" id="PTHR43266">
    <property type="entry name" value="MACROLIDE-EFFLUX PROTEIN"/>
    <property type="match status" value="1"/>
</dbReference>
<feature type="transmembrane region" description="Helical" evidence="7">
    <location>
        <begin position="147"/>
        <end position="166"/>
    </location>
</feature>
<dbReference type="CDD" id="cd06173">
    <property type="entry name" value="MFS_MefA_like"/>
    <property type="match status" value="1"/>
</dbReference>
<feature type="transmembrane region" description="Helical" evidence="7">
    <location>
        <begin position="172"/>
        <end position="195"/>
    </location>
</feature>
<dbReference type="Gene3D" id="1.20.1250.20">
    <property type="entry name" value="MFS general substrate transporter like domains"/>
    <property type="match status" value="1"/>
</dbReference>
<organism evidence="9 11">
    <name type="scientific">Kurthia zopfii</name>
    <dbReference type="NCBI Taxonomy" id="1650"/>
    <lineage>
        <taxon>Bacteria</taxon>
        <taxon>Bacillati</taxon>
        <taxon>Bacillota</taxon>
        <taxon>Bacilli</taxon>
        <taxon>Bacillales</taxon>
        <taxon>Caryophanaceae</taxon>
        <taxon>Kurthia</taxon>
    </lineage>
</organism>
<dbReference type="Pfam" id="PF07690">
    <property type="entry name" value="MFS_1"/>
    <property type="match status" value="1"/>
</dbReference>
<evidence type="ECO:0000259" key="8">
    <source>
        <dbReference type="PROSITE" id="PS50850"/>
    </source>
</evidence>
<feature type="transmembrane region" description="Helical" evidence="7">
    <location>
        <begin position="384"/>
        <end position="402"/>
    </location>
</feature>
<feature type="domain" description="Major facilitator superfamily (MFS) profile" evidence="8">
    <location>
        <begin position="1"/>
        <end position="190"/>
    </location>
</feature>
<feature type="transmembrane region" description="Helical" evidence="7">
    <location>
        <begin position="105"/>
        <end position="126"/>
    </location>
</feature>
<feature type="transmembrane region" description="Helical" evidence="7">
    <location>
        <begin position="45"/>
        <end position="66"/>
    </location>
</feature>
<comment type="caution">
    <text evidence="9">The sequence shown here is derived from an EMBL/GenBank/DDBJ whole genome shotgun (WGS) entry which is preliminary data.</text>
</comment>
<gene>
    <name evidence="10" type="ORF">DFR61_13918</name>
    <name evidence="9" type="ORF">NCTC10597_02777</name>
</gene>
<feature type="transmembrane region" description="Helical" evidence="7">
    <location>
        <begin position="289"/>
        <end position="310"/>
    </location>
</feature>
<evidence type="ECO:0000256" key="7">
    <source>
        <dbReference type="SAM" id="Phobius"/>
    </source>
</evidence>
<evidence type="ECO:0000313" key="9">
    <source>
        <dbReference type="EMBL" id="STX10983.1"/>
    </source>
</evidence>
<dbReference type="RefSeq" id="WP_109350609.1">
    <property type="nucleotide sequence ID" value="NZ_BJUE01000045.1"/>
</dbReference>
<dbReference type="Proteomes" id="UP000294641">
    <property type="component" value="Unassembled WGS sequence"/>
</dbReference>
<keyword evidence="3" id="KW-1003">Cell membrane</keyword>